<evidence type="ECO:0000256" key="2">
    <source>
        <dbReference type="RuleBase" id="RU004447"/>
    </source>
</evidence>
<dbReference type="InterPro" id="IPR007863">
    <property type="entry name" value="Peptidase_M16_C"/>
</dbReference>
<dbReference type="SUPFAM" id="SSF63411">
    <property type="entry name" value="LuxS/MPP-like metallohydrolase"/>
    <property type="match status" value="2"/>
</dbReference>
<dbReference type="PROSITE" id="PS00143">
    <property type="entry name" value="INSULINASE"/>
    <property type="match status" value="1"/>
</dbReference>
<dbReference type="Pfam" id="PF05193">
    <property type="entry name" value="Peptidase_M16_C"/>
    <property type="match status" value="1"/>
</dbReference>
<comment type="caution">
    <text evidence="5">The sequence shown here is derived from an EMBL/GenBank/DDBJ whole genome shotgun (WGS) entry which is preliminary data.</text>
</comment>
<dbReference type="RefSeq" id="WP_390197302.1">
    <property type="nucleotide sequence ID" value="NZ_JBHSDV010000001.1"/>
</dbReference>
<protein>
    <submittedName>
        <fullName evidence="5">M16 family metallopeptidase</fullName>
    </submittedName>
</protein>
<dbReference type="InterPro" id="IPR050361">
    <property type="entry name" value="MPP/UQCRC_Complex"/>
</dbReference>
<dbReference type="InterPro" id="IPR011765">
    <property type="entry name" value="Pept_M16_N"/>
</dbReference>
<evidence type="ECO:0000313" key="6">
    <source>
        <dbReference type="Proteomes" id="UP001595880"/>
    </source>
</evidence>
<dbReference type="Pfam" id="PF00675">
    <property type="entry name" value="Peptidase_M16"/>
    <property type="match status" value="1"/>
</dbReference>
<evidence type="ECO:0000259" key="4">
    <source>
        <dbReference type="Pfam" id="PF05193"/>
    </source>
</evidence>
<dbReference type="InterPro" id="IPR001431">
    <property type="entry name" value="Pept_M16_Zn_BS"/>
</dbReference>
<proteinExistence type="inferred from homology"/>
<sequence length="406" mass="45974">MIHKEKLANGLTVVVEPIDTVKSVTVGIWIKTGSRDETKTNNGISHFIEHMLFKGTSKYSPKAIAEAFDSIGGEINAFTSREYTCLYAKVLDQHIHFALDIMIDMIVASSFDTVEIEREKKVVLEEINMTEDTPDDIIHDYLMELVYKDNPLAYPILGTKQTVKNLTRESILDYYRKHYSATNMVVSIAGSIEIEQLYSIHEKLEVIPSRECSSSVRKEPNYSINKLVKHKEIEQAHISIALPGVGIKDERQYPFMLMNNLIGGSMSSMLFQKIREEKGLAYTIFSYNNAFIDTGLWTIYAATSPKEIDHVIQSIYTILKDVSKKGFQEAQLHVSKEQLKGFYLLGLESTNSRMSRNARNEMILHDHPTLEDTIAKIDQITLQELNGVTKQISIDDIATAIITSPN</sequence>
<dbReference type="Proteomes" id="UP001595880">
    <property type="component" value="Unassembled WGS sequence"/>
</dbReference>
<dbReference type="InterPro" id="IPR011249">
    <property type="entry name" value="Metalloenz_LuxS/M16"/>
</dbReference>
<accession>A0ABV8VXE1</accession>
<reference evidence="6" key="1">
    <citation type="journal article" date="2019" name="Int. J. Syst. Evol. Microbiol.">
        <title>The Global Catalogue of Microorganisms (GCM) 10K type strain sequencing project: providing services to taxonomists for standard genome sequencing and annotation.</title>
        <authorList>
            <consortium name="The Broad Institute Genomics Platform"/>
            <consortium name="The Broad Institute Genome Sequencing Center for Infectious Disease"/>
            <person name="Wu L."/>
            <person name="Ma J."/>
        </authorList>
    </citation>
    <scope>NUCLEOTIDE SEQUENCE [LARGE SCALE GENOMIC DNA]</scope>
    <source>
        <strain evidence="6">KACC 14058</strain>
    </source>
</reference>
<gene>
    <name evidence="5" type="ORF">ACFOZ1_06435</name>
</gene>
<dbReference type="EMBL" id="JBHSDV010000001">
    <property type="protein sequence ID" value="MFC4387448.1"/>
    <property type="molecule type" value="Genomic_DNA"/>
</dbReference>
<name>A0ABV8VXE1_9BACI</name>
<dbReference type="PANTHER" id="PTHR11851">
    <property type="entry name" value="METALLOPROTEASE"/>
    <property type="match status" value="1"/>
</dbReference>
<evidence type="ECO:0000313" key="5">
    <source>
        <dbReference type="EMBL" id="MFC4387448.1"/>
    </source>
</evidence>
<evidence type="ECO:0000259" key="3">
    <source>
        <dbReference type="Pfam" id="PF00675"/>
    </source>
</evidence>
<dbReference type="Gene3D" id="3.30.830.10">
    <property type="entry name" value="Metalloenzyme, LuxS/M16 peptidase-like"/>
    <property type="match status" value="2"/>
</dbReference>
<keyword evidence="6" id="KW-1185">Reference proteome</keyword>
<evidence type="ECO:0000256" key="1">
    <source>
        <dbReference type="ARBA" id="ARBA00007261"/>
    </source>
</evidence>
<dbReference type="PANTHER" id="PTHR11851:SF49">
    <property type="entry name" value="MITOCHONDRIAL-PROCESSING PEPTIDASE SUBUNIT ALPHA"/>
    <property type="match status" value="1"/>
</dbReference>
<feature type="domain" description="Peptidase M16 N-terminal" evidence="3">
    <location>
        <begin position="13"/>
        <end position="160"/>
    </location>
</feature>
<feature type="domain" description="Peptidase M16 C-terminal" evidence="4">
    <location>
        <begin position="165"/>
        <end position="339"/>
    </location>
</feature>
<comment type="similarity">
    <text evidence="1 2">Belongs to the peptidase M16 family.</text>
</comment>
<organism evidence="5 6">
    <name type="scientific">Gracilibacillus marinus</name>
    <dbReference type="NCBI Taxonomy" id="630535"/>
    <lineage>
        <taxon>Bacteria</taxon>
        <taxon>Bacillati</taxon>
        <taxon>Bacillota</taxon>
        <taxon>Bacilli</taxon>
        <taxon>Bacillales</taxon>
        <taxon>Bacillaceae</taxon>
        <taxon>Gracilibacillus</taxon>
    </lineage>
</organism>